<evidence type="ECO:0000313" key="7">
    <source>
        <dbReference type="Proteomes" id="UP000621930"/>
    </source>
</evidence>
<dbReference type="Gene3D" id="3.40.190.290">
    <property type="match status" value="1"/>
</dbReference>
<proteinExistence type="inferred from homology"/>
<comment type="caution">
    <text evidence="6">The sequence shown here is derived from an EMBL/GenBank/DDBJ whole genome shotgun (WGS) entry which is preliminary data.</text>
</comment>
<evidence type="ECO:0000256" key="2">
    <source>
        <dbReference type="ARBA" id="ARBA00023015"/>
    </source>
</evidence>
<dbReference type="InterPro" id="IPR000847">
    <property type="entry name" value="LysR_HTH_N"/>
</dbReference>
<dbReference type="PROSITE" id="PS50931">
    <property type="entry name" value="HTH_LYSR"/>
    <property type="match status" value="1"/>
</dbReference>
<evidence type="ECO:0000256" key="4">
    <source>
        <dbReference type="ARBA" id="ARBA00023163"/>
    </source>
</evidence>
<organism evidence="6 7">
    <name type="scientific">Acinetobacter pecorum</name>
    <dbReference type="NCBI Taxonomy" id="2762215"/>
    <lineage>
        <taxon>Bacteria</taxon>
        <taxon>Pseudomonadati</taxon>
        <taxon>Pseudomonadota</taxon>
        <taxon>Gammaproteobacteria</taxon>
        <taxon>Moraxellales</taxon>
        <taxon>Moraxellaceae</taxon>
        <taxon>Acinetobacter</taxon>
    </lineage>
</organism>
<keyword evidence="7" id="KW-1185">Reference proteome</keyword>
<evidence type="ECO:0000256" key="1">
    <source>
        <dbReference type="ARBA" id="ARBA00009437"/>
    </source>
</evidence>
<dbReference type="Pfam" id="PF03466">
    <property type="entry name" value="LysR_substrate"/>
    <property type="match status" value="1"/>
</dbReference>
<evidence type="ECO:0000313" key="6">
    <source>
        <dbReference type="EMBL" id="MBD8009125.1"/>
    </source>
</evidence>
<keyword evidence="2" id="KW-0805">Transcription regulation</keyword>
<dbReference type="InterPro" id="IPR036390">
    <property type="entry name" value="WH_DNA-bd_sf"/>
</dbReference>
<dbReference type="Gene3D" id="1.10.10.10">
    <property type="entry name" value="Winged helix-like DNA-binding domain superfamily/Winged helix DNA-binding domain"/>
    <property type="match status" value="1"/>
</dbReference>
<name>A0ABR8VWJ2_9GAMM</name>
<dbReference type="Proteomes" id="UP000621930">
    <property type="component" value="Unassembled WGS sequence"/>
</dbReference>
<feature type="domain" description="HTH lysR-type" evidence="5">
    <location>
        <begin position="2"/>
        <end position="58"/>
    </location>
</feature>
<dbReference type="PANTHER" id="PTHR30579">
    <property type="entry name" value="TRANSCRIPTIONAL REGULATOR"/>
    <property type="match status" value="1"/>
</dbReference>
<dbReference type="InterPro" id="IPR036388">
    <property type="entry name" value="WH-like_DNA-bd_sf"/>
</dbReference>
<dbReference type="EMBL" id="JACSPT010000007">
    <property type="protein sequence ID" value="MBD8009125.1"/>
    <property type="molecule type" value="Genomic_DNA"/>
</dbReference>
<keyword evidence="4" id="KW-0804">Transcription</keyword>
<sequence length="302" mass="34454">MLNAKQCDAFYAVAKTGSFDLAAEQLNITASAVTLRVQSLEKQLGHLLLVRDRPCRVTQSGQTLLHYLQHQRLLEQNLMQDLGGQLQQEGFYCLNIATNADSLATWLLPTLQDQLIRHKIVLHFQVDDQSQTHHLLEAGLVNACLSTEAKAMKGCRAELIGEMQYRLVATPEFSRNWFHQGVHRNTLRLAPAILFNEKDQLHTQFIQQEFGLNPAQYPHFFIPSTHAFFDAIVMGLGYGWLPDYQVRDLLASGQLLELSRELRIEVPLYWHHWKEQSPALEILGECLRQHAQAAMNQPVLNL</sequence>
<keyword evidence="3" id="KW-0238">DNA-binding</keyword>
<dbReference type="InterPro" id="IPR005119">
    <property type="entry name" value="LysR_subst-bd"/>
</dbReference>
<dbReference type="NCBIfam" id="NF002964">
    <property type="entry name" value="PRK03635.1"/>
    <property type="match status" value="1"/>
</dbReference>
<dbReference type="SUPFAM" id="SSF46785">
    <property type="entry name" value="Winged helix' DNA-binding domain"/>
    <property type="match status" value="1"/>
</dbReference>
<dbReference type="RefSeq" id="WP_191730802.1">
    <property type="nucleotide sequence ID" value="NZ_JACSPT010000007.1"/>
</dbReference>
<gene>
    <name evidence="6" type="ORF">H9629_07190</name>
</gene>
<dbReference type="InterPro" id="IPR050176">
    <property type="entry name" value="LTTR"/>
</dbReference>
<dbReference type="Pfam" id="PF00126">
    <property type="entry name" value="HTH_1"/>
    <property type="match status" value="1"/>
</dbReference>
<evidence type="ECO:0000256" key="3">
    <source>
        <dbReference type="ARBA" id="ARBA00023125"/>
    </source>
</evidence>
<dbReference type="PANTHER" id="PTHR30579:SF2">
    <property type="entry name" value="HTH-TYPE TRANSCRIPTIONAL REGULATOR ARGP"/>
    <property type="match status" value="1"/>
</dbReference>
<evidence type="ECO:0000259" key="5">
    <source>
        <dbReference type="PROSITE" id="PS50931"/>
    </source>
</evidence>
<comment type="similarity">
    <text evidence="1">Belongs to the LysR transcriptional regulatory family.</text>
</comment>
<dbReference type="InterPro" id="IPR017685">
    <property type="entry name" value="ArgP"/>
</dbReference>
<accession>A0ABR8VWJ2</accession>
<protein>
    <submittedName>
        <fullName evidence="6">LysR family transcriptional regulator ArgP</fullName>
    </submittedName>
</protein>
<dbReference type="SUPFAM" id="SSF53850">
    <property type="entry name" value="Periplasmic binding protein-like II"/>
    <property type="match status" value="1"/>
</dbReference>
<dbReference type="NCBIfam" id="TIGR03298">
    <property type="entry name" value="argP"/>
    <property type="match status" value="1"/>
</dbReference>
<dbReference type="NCBIfam" id="NF009888">
    <property type="entry name" value="PRK13348.1"/>
    <property type="match status" value="1"/>
</dbReference>
<reference evidence="6 7" key="1">
    <citation type="submission" date="2020-08" db="EMBL/GenBank/DDBJ databases">
        <title>A Genomic Blueprint of the Chicken Gut Microbiome.</title>
        <authorList>
            <person name="Gilroy R."/>
            <person name="Ravi A."/>
            <person name="Getino M."/>
            <person name="Pursley I."/>
            <person name="Horton D.L."/>
            <person name="Alikhan N.-F."/>
            <person name="Baker D."/>
            <person name="Gharbi K."/>
            <person name="Hall N."/>
            <person name="Watson M."/>
            <person name="Adriaenssens E.M."/>
            <person name="Foster-Nyarko E."/>
            <person name="Jarju S."/>
            <person name="Secka A."/>
            <person name="Antonio M."/>
            <person name="Oren A."/>
            <person name="Chaudhuri R."/>
            <person name="La Ragione R.M."/>
            <person name="Hildebrand F."/>
            <person name="Pallen M.J."/>
        </authorList>
    </citation>
    <scope>NUCLEOTIDE SEQUENCE [LARGE SCALE GENOMIC DNA]</scope>
    <source>
        <strain evidence="6 7">Sa1BUA6</strain>
    </source>
</reference>